<feature type="region of interest" description="Disordered" evidence="1">
    <location>
        <begin position="182"/>
        <end position="246"/>
    </location>
</feature>
<sequence length="259" mass="28028">MTRRSLYLVPTTPKPSNHLAATLTTSLLSLAEQASTLAFTLVAACVPGIRQAPRAGVKVPSSPAIDGAQVEDAKRRRRVITDVEEHSSANIVEVSDAPHTENAAAAAPEFRAALVNRVRHFTTTRMSRLSSPVVAPPAPSPLDEDPFSSPPYHTRPTSTKPGNRPNPETLHVLALARTQVLSIRGTQNSPTPALRHTSRGDRRSGLRQHTVFFQQPQPQPQSPTQKQTPPKFWQPHPAGKRSCAVPIKAPAGKENCSML</sequence>
<accession>A0ABQ0LQG2</accession>
<dbReference type="Proteomes" id="UP000815677">
    <property type="component" value="Unassembled WGS sequence"/>
</dbReference>
<name>A0ABQ0LQG2_MYCCL</name>
<organism evidence="2 3">
    <name type="scientific">Mycena chlorophos</name>
    <name type="common">Agaric fungus</name>
    <name type="synonym">Agaricus chlorophos</name>
    <dbReference type="NCBI Taxonomy" id="658473"/>
    <lineage>
        <taxon>Eukaryota</taxon>
        <taxon>Fungi</taxon>
        <taxon>Dikarya</taxon>
        <taxon>Basidiomycota</taxon>
        <taxon>Agaricomycotina</taxon>
        <taxon>Agaricomycetes</taxon>
        <taxon>Agaricomycetidae</taxon>
        <taxon>Agaricales</taxon>
        <taxon>Marasmiineae</taxon>
        <taxon>Mycenaceae</taxon>
        <taxon>Mycena</taxon>
    </lineage>
</organism>
<keyword evidence="3" id="KW-1185">Reference proteome</keyword>
<evidence type="ECO:0000313" key="3">
    <source>
        <dbReference type="Proteomes" id="UP000815677"/>
    </source>
</evidence>
<evidence type="ECO:0000256" key="1">
    <source>
        <dbReference type="SAM" id="MobiDB-lite"/>
    </source>
</evidence>
<dbReference type="EMBL" id="DF848219">
    <property type="protein sequence ID" value="GAT53327.1"/>
    <property type="molecule type" value="Genomic_DNA"/>
</dbReference>
<evidence type="ECO:0000313" key="2">
    <source>
        <dbReference type="EMBL" id="GAT53327.1"/>
    </source>
</evidence>
<feature type="compositionally biased region" description="Low complexity" evidence="1">
    <location>
        <begin position="222"/>
        <end position="231"/>
    </location>
</feature>
<proteinExistence type="predicted"/>
<gene>
    <name evidence="2" type="ORF">MCHLO_10290</name>
</gene>
<feature type="compositionally biased region" description="Polar residues" evidence="1">
    <location>
        <begin position="182"/>
        <end position="191"/>
    </location>
</feature>
<reference evidence="2" key="1">
    <citation type="submission" date="2014-09" db="EMBL/GenBank/DDBJ databases">
        <title>Genome sequence of the luminous mushroom Mycena chlorophos for searching fungal bioluminescence genes.</title>
        <authorList>
            <person name="Tanaka Y."/>
            <person name="Kasuga D."/>
            <person name="Oba Y."/>
            <person name="Hase S."/>
            <person name="Sato K."/>
            <person name="Oba Y."/>
            <person name="Sakakibara Y."/>
        </authorList>
    </citation>
    <scope>NUCLEOTIDE SEQUENCE</scope>
</reference>
<protein>
    <submittedName>
        <fullName evidence="2">Uncharacterized protein</fullName>
    </submittedName>
</protein>
<feature type="region of interest" description="Disordered" evidence="1">
    <location>
        <begin position="125"/>
        <end position="168"/>
    </location>
</feature>